<dbReference type="RefSeq" id="WP_369189505.1">
    <property type="nucleotide sequence ID" value="NZ_CP163431.1"/>
</dbReference>
<protein>
    <submittedName>
        <fullName evidence="2">Uncharacterized protein</fullName>
    </submittedName>
</protein>
<accession>A0AB39MCZ3</accession>
<evidence type="ECO:0000313" key="2">
    <source>
        <dbReference type="EMBL" id="XDQ03680.1"/>
    </source>
</evidence>
<dbReference type="EMBL" id="CP163431">
    <property type="protein sequence ID" value="XDQ03680.1"/>
    <property type="molecule type" value="Genomic_DNA"/>
</dbReference>
<organism evidence="2">
    <name type="scientific">Streptomyces sp. R08</name>
    <dbReference type="NCBI Taxonomy" id="3238624"/>
    <lineage>
        <taxon>Bacteria</taxon>
        <taxon>Bacillati</taxon>
        <taxon>Actinomycetota</taxon>
        <taxon>Actinomycetes</taxon>
        <taxon>Kitasatosporales</taxon>
        <taxon>Streptomycetaceae</taxon>
        <taxon>Streptomyces</taxon>
    </lineage>
</organism>
<proteinExistence type="predicted"/>
<sequence length="145" mass="15096">MVVGALASGVGLRGWCGWWRVVAGGGGELDPRRRAVAGESDPRRRVVAEELDPRRWAARARSGSAATSDAGRSSVPCRSVCSGQLRRLMGHDLRSADASGSAAATAATERQLLPDAADRMVSNADACSAMSTAGSDSARRERKAS</sequence>
<gene>
    <name evidence="2" type="ORF">AB5J58_27570</name>
</gene>
<feature type="compositionally biased region" description="Low complexity" evidence="1">
    <location>
        <begin position="59"/>
        <end position="74"/>
    </location>
</feature>
<reference evidence="2" key="1">
    <citation type="submission" date="2024-07" db="EMBL/GenBank/DDBJ databases">
        <authorList>
            <person name="Yu S.T."/>
        </authorList>
    </citation>
    <scope>NUCLEOTIDE SEQUENCE</scope>
    <source>
        <strain evidence="2">R08</strain>
    </source>
</reference>
<dbReference type="AlphaFoldDB" id="A0AB39MCZ3"/>
<feature type="region of interest" description="Disordered" evidence="1">
    <location>
        <begin position="57"/>
        <end position="77"/>
    </location>
</feature>
<name>A0AB39MCZ3_9ACTN</name>
<evidence type="ECO:0000256" key="1">
    <source>
        <dbReference type="SAM" id="MobiDB-lite"/>
    </source>
</evidence>